<keyword evidence="12" id="KW-1185">Reference proteome</keyword>
<dbReference type="OrthoDB" id="9807047at2"/>
<feature type="region of interest" description="Disordered" evidence="9">
    <location>
        <begin position="76"/>
        <end position="124"/>
    </location>
</feature>
<dbReference type="RefSeq" id="WP_085886147.1">
    <property type="nucleotide sequence ID" value="NZ_FWFN01000001.1"/>
</dbReference>
<keyword evidence="7 8" id="KW-0472">Membrane</keyword>
<feature type="transmembrane region" description="Helical" evidence="8">
    <location>
        <begin position="12"/>
        <end position="33"/>
    </location>
</feature>
<evidence type="ECO:0000256" key="8">
    <source>
        <dbReference type="RuleBase" id="RU363032"/>
    </source>
</evidence>
<evidence type="ECO:0000256" key="6">
    <source>
        <dbReference type="ARBA" id="ARBA00022989"/>
    </source>
</evidence>
<dbReference type="GO" id="GO:0005886">
    <property type="term" value="C:plasma membrane"/>
    <property type="evidence" value="ECO:0007669"/>
    <property type="project" value="UniProtKB-SubCell"/>
</dbReference>
<dbReference type="InterPro" id="IPR000515">
    <property type="entry name" value="MetI-like"/>
</dbReference>
<accession>A0A1X6Y7Q8</accession>
<dbReference type="PROSITE" id="PS50928">
    <property type="entry name" value="ABC_TM1"/>
    <property type="match status" value="1"/>
</dbReference>
<evidence type="ECO:0000313" key="11">
    <source>
        <dbReference type="EMBL" id="SLN12494.1"/>
    </source>
</evidence>
<dbReference type="Gene3D" id="1.10.3720.10">
    <property type="entry name" value="MetI-like"/>
    <property type="match status" value="1"/>
</dbReference>
<name>A0A1X6Y7Q8_9RHOB</name>
<sequence length="484" mass="52743">MRSLIRGYGRGLTALFFAAAAVWGLMLIILPQLTMLERAVTPPARQLDSSIARQVARDARTCMSLLETYRPVEAPAEESASSSGGLAIPSISTPSASNESSGGLAVPSMSPPSSGGMAVPSMGGATAANDTRPYILQCDRADTHARLVRGEGEEIAHLDTLYGIPALAVDPDLPLDDQIAAAEEIHVTANALYDRLVVEEANAFPYTLDNFETLAAPRLIPMSEAARAEEHKLLSNRLLSAVGLRYEVDGVVYERIGLVTLTRTIVFALLATALALVLCYPIAYKVALASPPRQAVWLFLGLIIPYTIVELMRVYAWTTIIDNQGLVNALLSWAGVISDPIQFNRFPATIFLVIVYTYVLFMVFPIFNVMSTLDRNQIEAAKDLGASAVRVHRRVIIPHSKPGIAVGCIATFMLSAGAFSVPRIISRGLQAEWFSQTIYNKFFESENSNIGAAYSFGYTLLCFLLVAVFMWAMRTRLKDFARVQ</sequence>
<feature type="transmembrane region" description="Helical" evidence="8">
    <location>
        <begin position="452"/>
        <end position="472"/>
    </location>
</feature>
<feature type="transmembrane region" description="Helical" evidence="8">
    <location>
        <begin position="346"/>
        <end position="367"/>
    </location>
</feature>
<dbReference type="EMBL" id="FWFN01000001">
    <property type="protein sequence ID" value="SLN12494.1"/>
    <property type="molecule type" value="Genomic_DNA"/>
</dbReference>
<keyword evidence="5 8" id="KW-0812">Transmembrane</keyword>
<dbReference type="Proteomes" id="UP000193963">
    <property type="component" value="Unassembled WGS sequence"/>
</dbReference>
<evidence type="ECO:0000256" key="2">
    <source>
        <dbReference type="ARBA" id="ARBA00007069"/>
    </source>
</evidence>
<gene>
    <name evidence="11" type="primary">potH_1</name>
    <name evidence="11" type="ORF">PSM7751_00222</name>
</gene>
<comment type="similarity">
    <text evidence="2">Belongs to the binding-protein-dependent transport system permease family. CysTW subfamily.</text>
</comment>
<keyword evidence="6 8" id="KW-1133">Transmembrane helix</keyword>
<dbReference type="Pfam" id="PF00528">
    <property type="entry name" value="BPD_transp_1"/>
    <property type="match status" value="1"/>
</dbReference>
<evidence type="ECO:0000256" key="5">
    <source>
        <dbReference type="ARBA" id="ARBA00022692"/>
    </source>
</evidence>
<feature type="transmembrane region" description="Helical" evidence="8">
    <location>
        <begin position="403"/>
        <end position="425"/>
    </location>
</feature>
<evidence type="ECO:0000256" key="7">
    <source>
        <dbReference type="ARBA" id="ARBA00023136"/>
    </source>
</evidence>
<organism evidence="11 12">
    <name type="scientific">Pseudooceanicola marinus</name>
    <dbReference type="NCBI Taxonomy" id="396013"/>
    <lineage>
        <taxon>Bacteria</taxon>
        <taxon>Pseudomonadati</taxon>
        <taxon>Pseudomonadota</taxon>
        <taxon>Alphaproteobacteria</taxon>
        <taxon>Rhodobacterales</taxon>
        <taxon>Paracoccaceae</taxon>
        <taxon>Pseudooceanicola</taxon>
    </lineage>
</organism>
<keyword evidence="4" id="KW-1003">Cell membrane</keyword>
<dbReference type="CDD" id="cd06261">
    <property type="entry name" value="TM_PBP2"/>
    <property type="match status" value="1"/>
</dbReference>
<comment type="subcellular location">
    <subcellularLocation>
        <location evidence="1 8">Cell membrane</location>
        <topology evidence="1 8">Multi-pass membrane protein</topology>
    </subcellularLocation>
</comment>
<feature type="compositionally biased region" description="Low complexity" evidence="9">
    <location>
        <begin position="105"/>
        <end position="124"/>
    </location>
</feature>
<reference evidence="11 12" key="1">
    <citation type="submission" date="2017-03" db="EMBL/GenBank/DDBJ databases">
        <authorList>
            <person name="Afonso C.L."/>
            <person name="Miller P.J."/>
            <person name="Scott M.A."/>
            <person name="Spackman E."/>
            <person name="Goraichik I."/>
            <person name="Dimitrov K.M."/>
            <person name="Suarez D.L."/>
            <person name="Swayne D.E."/>
        </authorList>
    </citation>
    <scope>NUCLEOTIDE SEQUENCE [LARGE SCALE GENOMIC DNA]</scope>
    <source>
        <strain evidence="11 12">CECT 7751</strain>
    </source>
</reference>
<evidence type="ECO:0000256" key="4">
    <source>
        <dbReference type="ARBA" id="ARBA00022475"/>
    </source>
</evidence>
<feature type="domain" description="ABC transmembrane type-1" evidence="10">
    <location>
        <begin position="261"/>
        <end position="471"/>
    </location>
</feature>
<evidence type="ECO:0000256" key="3">
    <source>
        <dbReference type="ARBA" id="ARBA00022448"/>
    </source>
</evidence>
<evidence type="ECO:0000256" key="9">
    <source>
        <dbReference type="SAM" id="MobiDB-lite"/>
    </source>
</evidence>
<feature type="transmembrane region" description="Helical" evidence="8">
    <location>
        <begin position="265"/>
        <end position="283"/>
    </location>
</feature>
<dbReference type="AlphaFoldDB" id="A0A1X6Y7Q8"/>
<feature type="compositionally biased region" description="Polar residues" evidence="9">
    <location>
        <begin position="90"/>
        <end position="101"/>
    </location>
</feature>
<dbReference type="PANTHER" id="PTHR42929">
    <property type="entry name" value="INNER MEMBRANE ABC TRANSPORTER PERMEASE PROTEIN YDCU-RELATED-RELATED"/>
    <property type="match status" value="1"/>
</dbReference>
<evidence type="ECO:0000259" key="10">
    <source>
        <dbReference type="PROSITE" id="PS50928"/>
    </source>
</evidence>
<evidence type="ECO:0000313" key="12">
    <source>
        <dbReference type="Proteomes" id="UP000193963"/>
    </source>
</evidence>
<dbReference type="SUPFAM" id="SSF161098">
    <property type="entry name" value="MetI-like"/>
    <property type="match status" value="1"/>
</dbReference>
<evidence type="ECO:0000256" key="1">
    <source>
        <dbReference type="ARBA" id="ARBA00004651"/>
    </source>
</evidence>
<dbReference type="GO" id="GO:0055085">
    <property type="term" value="P:transmembrane transport"/>
    <property type="evidence" value="ECO:0007669"/>
    <property type="project" value="InterPro"/>
</dbReference>
<dbReference type="PANTHER" id="PTHR42929:SF1">
    <property type="entry name" value="INNER MEMBRANE ABC TRANSPORTER PERMEASE PROTEIN YDCU-RELATED"/>
    <property type="match status" value="1"/>
</dbReference>
<protein>
    <submittedName>
        <fullName evidence="11">Putrescine transport system permease protein PotH</fullName>
    </submittedName>
</protein>
<dbReference type="InterPro" id="IPR035906">
    <property type="entry name" value="MetI-like_sf"/>
</dbReference>
<proteinExistence type="inferred from homology"/>
<keyword evidence="3 8" id="KW-0813">Transport</keyword>
<feature type="transmembrane region" description="Helical" evidence="8">
    <location>
        <begin position="295"/>
        <end position="316"/>
    </location>
</feature>